<dbReference type="PANTHER" id="PTHR12302:SF3">
    <property type="entry name" value="SERINE_THREONINE-PROTEIN KINASE 31"/>
    <property type="match status" value="1"/>
</dbReference>
<dbReference type="Gene3D" id="3.40.10.10">
    <property type="entry name" value="DNA Methylphosphotriester Repair Domain"/>
    <property type="match status" value="1"/>
</dbReference>
<sequence>MKNKLKHIIFLALVLIIYPINSYAKEDIKLFVDGNFVKSDVAPFIENNRTLVPVRIISENLGYNVTWNGEKQTVTISGNNKEILMPINSTKVTVDKKKKTLDVPAKVSNNRTFVPVRFIAENLGTTVDWDNKDKVVVVGKGYTKSTNSFEEAKVTRVVDGDTIIVNLNGKDEKLRMILVDTPETVHPKKPVEFYGKEASNFTKSKLTNKTVYLQKDVSDRDRYNRILRYVWLERPKSNNPTNEEIKKNMYNAILVKDGYGKIATFPPDIKYVELFKKLDRSAREQNLGMWSVEGENFTPEKNTSENKKEEAIKSNPNIESGKIKGNKNSKIYHLPNGANYNKISEKNIIYFNSEEEAINAGYRKSKN</sequence>
<evidence type="ECO:0000313" key="7">
    <source>
        <dbReference type="Proteomes" id="UP001519306"/>
    </source>
</evidence>
<protein>
    <submittedName>
        <fullName evidence="6">Endonuclease YncB(Thermonuclease family)</fullName>
    </submittedName>
</protein>
<dbReference type="InterPro" id="IPR036582">
    <property type="entry name" value="Mao_N_sf"/>
</dbReference>
<dbReference type="Pfam" id="PF07833">
    <property type="entry name" value="Cu_amine_oxidN1"/>
    <property type="match status" value="1"/>
</dbReference>
<keyword evidence="3" id="KW-0378">Hydrolase</keyword>
<evidence type="ECO:0000256" key="1">
    <source>
        <dbReference type="ARBA" id="ARBA00022722"/>
    </source>
</evidence>
<feature type="domain" description="TNase-like" evidence="5">
    <location>
        <begin position="148"/>
        <end position="292"/>
    </location>
</feature>
<gene>
    <name evidence="6" type="ORF">J2Z71_001158</name>
</gene>
<proteinExistence type="predicted"/>
<keyword evidence="1" id="KW-0540">Nuclease</keyword>
<accession>A0ABS4KCX5</accession>
<dbReference type="InterPro" id="IPR035451">
    <property type="entry name" value="Ada-like_dom_sf"/>
</dbReference>
<evidence type="ECO:0000259" key="5">
    <source>
        <dbReference type="PROSITE" id="PS50830"/>
    </source>
</evidence>
<dbReference type="SUPFAM" id="SSF55383">
    <property type="entry name" value="Copper amine oxidase, domain N"/>
    <property type="match status" value="1"/>
</dbReference>
<reference evidence="6 7" key="1">
    <citation type="submission" date="2021-03" db="EMBL/GenBank/DDBJ databases">
        <title>Genomic Encyclopedia of Type Strains, Phase IV (KMG-IV): sequencing the most valuable type-strain genomes for metagenomic binning, comparative biology and taxonomic classification.</title>
        <authorList>
            <person name="Goeker M."/>
        </authorList>
    </citation>
    <scope>NUCLEOTIDE SEQUENCE [LARGE SCALE GENOMIC DNA]</scope>
    <source>
        <strain evidence="6 7">DSM 27563</strain>
    </source>
</reference>
<dbReference type="InterPro" id="IPR016071">
    <property type="entry name" value="Staphylococal_nuclease_OB-fold"/>
</dbReference>
<dbReference type="Gene3D" id="3.30.457.10">
    <property type="entry name" value="Copper amine oxidase-like, N-terminal domain"/>
    <property type="match status" value="1"/>
</dbReference>
<evidence type="ECO:0000256" key="2">
    <source>
        <dbReference type="ARBA" id="ARBA00022759"/>
    </source>
</evidence>
<dbReference type="InterPro" id="IPR012854">
    <property type="entry name" value="Cu_amine_oxidase-like_N"/>
</dbReference>
<dbReference type="SMART" id="SM00318">
    <property type="entry name" value="SNc"/>
    <property type="match status" value="1"/>
</dbReference>
<keyword evidence="7" id="KW-1185">Reference proteome</keyword>
<evidence type="ECO:0000256" key="3">
    <source>
        <dbReference type="ARBA" id="ARBA00022801"/>
    </source>
</evidence>
<dbReference type="EMBL" id="JAGGLJ010000010">
    <property type="protein sequence ID" value="MBP2025615.1"/>
    <property type="molecule type" value="Genomic_DNA"/>
</dbReference>
<dbReference type="GO" id="GO:0004519">
    <property type="term" value="F:endonuclease activity"/>
    <property type="evidence" value="ECO:0007669"/>
    <property type="project" value="UniProtKB-KW"/>
</dbReference>
<name>A0ABS4KCX5_9FIRM</name>
<evidence type="ECO:0000313" key="6">
    <source>
        <dbReference type="EMBL" id="MBP2025615.1"/>
    </source>
</evidence>
<organism evidence="6 7">
    <name type="scientific">Peptoniphilus stercorisuis</name>
    <dbReference type="NCBI Taxonomy" id="1436965"/>
    <lineage>
        <taxon>Bacteria</taxon>
        <taxon>Bacillati</taxon>
        <taxon>Bacillota</taxon>
        <taxon>Tissierellia</taxon>
        <taxon>Tissierellales</taxon>
        <taxon>Peptoniphilaceae</taxon>
        <taxon>Peptoniphilus</taxon>
    </lineage>
</organism>
<dbReference type="PROSITE" id="PS01123">
    <property type="entry name" value="TNASE_1"/>
    <property type="match status" value="1"/>
</dbReference>
<feature type="compositionally biased region" description="Basic and acidic residues" evidence="4">
    <location>
        <begin position="302"/>
        <end position="312"/>
    </location>
</feature>
<comment type="caution">
    <text evidence="6">The sequence shown here is derived from an EMBL/GenBank/DDBJ whole genome shotgun (WGS) entry which is preliminary data.</text>
</comment>
<dbReference type="InterPro" id="IPR002071">
    <property type="entry name" value="Thermonucl_AS"/>
</dbReference>
<dbReference type="SUPFAM" id="SSF50199">
    <property type="entry name" value="Staphylococcal nuclease"/>
    <property type="match status" value="1"/>
</dbReference>
<dbReference type="InterPro" id="IPR035437">
    <property type="entry name" value="SNase_OB-fold_sf"/>
</dbReference>
<dbReference type="PANTHER" id="PTHR12302">
    <property type="entry name" value="EBNA2 BINDING PROTEIN P100"/>
    <property type="match status" value="1"/>
</dbReference>
<dbReference type="Proteomes" id="UP001519306">
    <property type="component" value="Unassembled WGS sequence"/>
</dbReference>
<dbReference type="RefSeq" id="WP_210060904.1">
    <property type="nucleotide sequence ID" value="NZ_JAGGLJ010000010.1"/>
</dbReference>
<keyword evidence="2 6" id="KW-0255">Endonuclease</keyword>
<dbReference type="SUPFAM" id="SSF57884">
    <property type="entry name" value="Ada DNA repair protein, N-terminal domain (N-Ada 10)"/>
    <property type="match status" value="1"/>
</dbReference>
<dbReference type="Pfam" id="PF00565">
    <property type="entry name" value="SNase"/>
    <property type="match status" value="1"/>
</dbReference>
<dbReference type="PROSITE" id="PS50830">
    <property type="entry name" value="TNASE_3"/>
    <property type="match status" value="1"/>
</dbReference>
<evidence type="ECO:0000256" key="4">
    <source>
        <dbReference type="SAM" id="MobiDB-lite"/>
    </source>
</evidence>
<feature type="region of interest" description="Disordered" evidence="4">
    <location>
        <begin position="295"/>
        <end position="325"/>
    </location>
</feature>
<dbReference type="Gene3D" id="2.40.50.90">
    <property type="match status" value="1"/>
</dbReference>